<keyword evidence="3" id="KW-0695">RNA-directed DNA polymerase</keyword>
<dbReference type="PRINTS" id="PR01345">
    <property type="entry name" value="CERVTRCPTASE"/>
</dbReference>
<keyword evidence="3" id="KW-0548">Nucleotidyltransferase</keyword>
<evidence type="ECO:0000313" key="4">
    <source>
        <dbReference type="Proteomes" id="UP000233556"/>
    </source>
</evidence>
<dbReference type="OrthoDB" id="416454at2759"/>
<keyword evidence="4" id="KW-1185">Reference proteome</keyword>
<dbReference type="AlphaFoldDB" id="A0A2I0T438"/>
<feature type="region of interest" description="Disordered" evidence="1">
    <location>
        <begin position="1"/>
        <end position="21"/>
    </location>
</feature>
<gene>
    <name evidence="3" type="ORF">llap_21131</name>
</gene>
<dbReference type="PANTHER" id="PTHR33332">
    <property type="entry name" value="REVERSE TRANSCRIPTASE DOMAIN-CONTAINING PROTEIN"/>
    <property type="match status" value="1"/>
</dbReference>
<evidence type="ECO:0000256" key="1">
    <source>
        <dbReference type="SAM" id="MobiDB-lite"/>
    </source>
</evidence>
<keyword evidence="3" id="KW-0808">Transferase</keyword>
<name>A0A2I0T438_LIMLA</name>
<dbReference type="GO" id="GO:0003964">
    <property type="term" value="F:RNA-directed DNA polymerase activity"/>
    <property type="evidence" value="ECO:0007669"/>
    <property type="project" value="UniProtKB-KW"/>
</dbReference>
<feature type="domain" description="Reverse transcriptase" evidence="2">
    <location>
        <begin position="3"/>
        <end position="173"/>
    </location>
</feature>
<dbReference type="EMBL" id="KZ520071">
    <property type="protein sequence ID" value="PKU28565.1"/>
    <property type="molecule type" value="Genomic_DNA"/>
</dbReference>
<evidence type="ECO:0000259" key="2">
    <source>
        <dbReference type="Pfam" id="PF00078"/>
    </source>
</evidence>
<reference evidence="4" key="2">
    <citation type="submission" date="2017-12" db="EMBL/GenBank/DDBJ databases">
        <title>Genome sequence of the Bar-tailed Godwit (Limosa lapponica baueri).</title>
        <authorList>
            <person name="Lima N.C.B."/>
            <person name="Parody-Merino A.M."/>
            <person name="Battley P.F."/>
            <person name="Fidler A.E."/>
            <person name="Prosdocimi F."/>
        </authorList>
    </citation>
    <scope>NUCLEOTIDE SEQUENCE [LARGE SCALE GENOMIC DNA]</scope>
</reference>
<organism evidence="3 4">
    <name type="scientific">Limosa lapponica baueri</name>
    <dbReference type="NCBI Taxonomy" id="1758121"/>
    <lineage>
        <taxon>Eukaryota</taxon>
        <taxon>Metazoa</taxon>
        <taxon>Chordata</taxon>
        <taxon>Craniata</taxon>
        <taxon>Vertebrata</taxon>
        <taxon>Euteleostomi</taxon>
        <taxon>Archelosauria</taxon>
        <taxon>Archosauria</taxon>
        <taxon>Dinosauria</taxon>
        <taxon>Saurischia</taxon>
        <taxon>Theropoda</taxon>
        <taxon>Coelurosauria</taxon>
        <taxon>Aves</taxon>
        <taxon>Neognathae</taxon>
        <taxon>Neoaves</taxon>
        <taxon>Charadriiformes</taxon>
        <taxon>Scolopacidae</taxon>
        <taxon>Limosa</taxon>
    </lineage>
</organism>
<dbReference type="Proteomes" id="UP000233556">
    <property type="component" value="Unassembled WGS sequence"/>
</dbReference>
<evidence type="ECO:0000313" key="3">
    <source>
        <dbReference type="EMBL" id="PKU28565.1"/>
    </source>
</evidence>
<protein>
    <submittedName>
        <fullName evidence="3">Rna-directed dna polymerase from mobile element jockey-like</fullName>
    </submittedName>
</protein>
<reference evidence="4" key="1">
    <citation type="submission" date="2017-11" db="EMBL/GenBank/DDBJ databases">
        <authorList>
            <person name="Lima N.C."/>
            <person name="Parody-Merino A.M."/>
            <person name="Battley P.F."/>
            <person name="Fidler A.E."/>
            <person name="Prosdocimi F."/>
        </authorList>
    </citation>
    <scope>NUCLEOTIDE SEQUENCE [LARGE SCALE GENOMIC DNA]</scope>
</reference>
<dbReference type="InterPro" id="IPR000477">
    <property type="entry name" value="RT_dom"/>
</dbReference>
<dbReference type="Pfam" id="PF00078">
    <property type="entry name" value="RVT_1"/>
    <property type="match status" value="1"/>
</dbReference>
<proteinExistence type="predicted"/>
<sequence length="376" mass="42088">MPIHKKGQKDDPGNHRPVTLTSVPGKVMEQTILSAIMRRMKDTQVIRPSQHGFVRGRSCLTNLISFCDTVTCLVAIHGFTKGKSCLTNLVAFYDTATDLVEKGRATDVVYLDLCEAFDTLPHDILVSKLETHGFNGWTTRWIRNWLDGCTQTVVVNGSMSKWQPVTSGVPQGSDTELGGAVDTLEGRDAIQGDLDRLERWAHANLKKFNQAKCKVLHLGRGNPRHKYRLGGEWLKSSPEEKDLGVLVDEKLIVSQQCVLAAQKAPHILGCIKRSAGSRSREVILPLYSALMRPHLEYCVQLWSPQHRKDMDLLERLQRRATKMIRGLEHLSCEDRLRELGLLSLEKGRLRGDLPQSSLPISEGSDRRAGEGLCQEV</sequence>
<feature type="region of interest" description="Disordered" evidence="1">
    <location>
        <begin position="355"/>
        <end position="376"/>
    </location>
</feature>
<dbReference type="CDD" id="cd01650">
    <property type="entry name" value="RT_nLTR_like"/>
    <property type="match status" value="1"/>
</dbReference>
<accession>A0A2I0T438</accession>